<evidence type="ECO:0000256" key="1">
    <source>
        <dbReference type="ARBA" id="ARBA00023015"/>
    </source>
</evidence>
<evidence type="ECO:0000313" key="7">
    <source>
        <dbReference type="EMBL" id="TQS22943.1"/>
    </source>
</evidence>
<gene>
    <name evidence="7" type="ORF">FLX08_06295</name>
</gene>
<keyword evidence="1" id="KW-0805">Transcription regulation</keyword>
<feature type="region of interest" description="Disordered" evidence="5">
    <location>
        <begin position="192"/>
        <end position="241"/>
    </location>
</feature>
<dbReference type="RefSeq" id="WP_142617240.1">
    <property type="nucleotide sequence ID" value="NZ_VIRM01000005.1"/>
</dbReference>
<dbReference type="GO" id="GO:0003677">
    <property type="term" value="F:DNA binding"/>
    <property type="evidence" value="ECO:0007669"/>
    <property type="project" value="UniProtKB-UniRule"/>
</dbReference>
<dbReference type="SUPFAM" id="SSF48498">
    <property type="entry name" value="Tetracyclin repressor-like, C-terminal domain"/>
    <property type="match status" value="1"/>
</dbReference>
<dbReference type="Pfam" id="PF00440">
    <property type="entry name" value="TetR_N"/>
    <property type="match status" value="1"/>
</dbReference>
<dbReference type="SUPFAM" id="SSF46689">
    <property type="entry name" value="Homeodomain-like"/>
    <property type="match status" value="1"/>
</dbReference>
<protein>
    <submittedName>
        <fullName evidence="7">TetR/AcrR family transcriptional regulator</fullName>
    </submittedName>
</protein>
<evidence type="ECO:0000259" key="6">
    <source>
        <dbReference type="PROSITE" id="PS50977"/>
    </source>
</evidence>
<reference evidence="7 8" key="1">
    <citation type="submission" date="2019-07" db="EMBL/GenBank/DDBJ databases">
        <title>Microbispora hainanensis DSM 45428.</title>
        <authorList>
            <person name="Thawai C."/>
        </authorList>
    </citation>
    <scope>NUCLEOTIDE SEQUENCE [LARGE SCALE GENOMIC DNA]</scope>
    <source>
        <strain evidence="7 8">DSM 45428</strain>
    </source>
</reference>
<dbReference type="PANTHER" id="PTHR47506:SF1">
    <property type="entry name" value="HTH-TYPE TRANSCRIPTIONAL REGULATOR YJDC"/>
    <property type="match status" value="1"/>
</dbReference>
<evidence type="ECO:0000256" key="3">
    <source>
        <dbReference type="ARBA" id="ARBA00023163"/>
    </source>
</evidence>
<keyword evidence="2 4" id="KW-0238">DNA-binding</keyword>
<dbReference type="AlphaFoldDB" id="A0A544Z1L1"/>
<dbReference type="InterPro" id="IPR001647">
    <property type="entry name" value="HTH_TetR"/>
</dbReference>
<dbReference type="PRINTS" id="PR00455">
    <property type="entry name" value="HTHTETR"/>
</dbReference>
<organism evidence="7 8">
    <name type="scientific">Microbispora hainanensis</name>
    <dbReference type="NCBI Taxonomy" id="568844"/>
    <lineage>
        <taxon>Bacteria</taxon>
        <taxon>Bacillati</taxon>
        <taxon>Actinomycetota</taxon>
        <taxon>Actinomycetes</taxon>
        <taxon>Streptosporangiales</taxon>
        <taxon>Streptosporangiaceae</taxon>
        <taxon>Microbispora</taxon>
    </lineage>
</organism>
<name>A0A544Z1L1_9ACTN</name>
<proteinExistence type="predicted"/>
<feature type="compositionally biased region" description="Acidic residues" evidence="5">
    <location>
        <begin position="216"/>
        <end position="227"/>
    </location>
</feature>
<comment type="caution">
    <text evidence="7">The sequence shown here is derived from an EMBL/GenBank/DDBJ whole genome shotgun (WGS) entry which is preliminary data.</text>
</comment>
<dbReference type="InterPro" id="IPR036271">
    <property type="entry name" value="Tet_transcr_reg_TetR-rel_C_sf"/>
</dbReference>
<feature type="compositionally biased region" description="Basic and acidic residues" evidence="5">
    <location>
        <begin position="230"/>
        <end position="241"/>
    </location>
</feature>
<evidence type="ECO:0000256" key="5">
    <source>
        <dbReference type="SAM" id="MobiDB-lite"/>
    </source>
</evidence>
<evidence type="ECO:0000256" key="4">
    <source>
        <dbReference type="PROSITE-ProRule" id="PRU00335"/>
    </source>
</evidence>
<dbReference type="Proteomes" id="UP000316541">
    <property type="component" value="Unassembled WGS sequence"/>
</dbReference>
<sequence length="241" mass="24956">MPVPKGSTIDPERTRAAILKAATPVLYERGLDGIGVAELCALIGVSKETLYRHFGTKDGLVEAMLRARSDRVSRWLAEAVAAAGDDPRAQLAAVFDTLGEWFEDPVFRGCAMVNAAAQHHDETVRAVTTRHLGRYIDLLTGIAERAGAADPPLLGRQLLMLVEGATVVAAHHGAAGTGEQARQAALALLSAATQSASGENPGASGENPGASRDNPGDDDSSGDDDSGDSGSDRGRSDSSGD</sequence>
<keyword evidence="3" id="KW-0804">Transcription</keyword>
<evidence type="ECO:0000256" key="2">
    <source>
        <dbReference type="ARBA" id="ARBA00023125"/>
    </source>
</evidence>
<dbReference type="PANTHER" id="PTHR47506">
    <property type="entry name" value="TRANSCRIPTIONAL REGULATORY PROTEIN"/>
    <property type="match status" value="1"/>
</dbReference>
<evidence type="ECO:0000313" key="8">
    <source>
        <dbReference type="Proteomes" id="UP000316541"/>
    </source>
</evidence>
<feature type="domain" description="HTH tetR-type" evidence="6">
    <location>
        <begin position="12"/>
        <end position="72"/>
    </location>
</feature>
<feature type="DNA-binding region" description="H-T-H motif" evidence="4">
    <location>
        <begin position="35"/>
        <end position="54"/>
    </location>
</feature>
<accession>A0A544Z1L1</accession>
<dbReference type="PROSITE" id="PS50977">
    <property type="entry name" value="HTH_TETR_2"/>
    <property type="match status" value="1"/>
</dbReference>
<dbReference type="Gene3D" id="1.10.357.10">
    <property type="entry name" value="Tetracycline Repressor, domain 2"/>
    <property type="match status" value="1"/>
</dbReference>
<dbReference type="EMBL" id="VIRM01000005">
    <property type="protein sequence ID" value="TQS22943.1"/>
    <property type="molecule type" value="Genomic_DNA"/>
</dbReference>
<dbReference type="InterPro" id="IPR009057">
    <property type="entry name" value="Homeodomain-like_sf"/>
</dbReference>